<evidence type="ECO:0000256" key="3">
    <source>
        <dbReference type="ARBA" id="ARBA00022692"/>
    </source>
</evidence>
<dbReference type="Pfam" id="PF04117">
    <property type="entry name" value="Mpv17_PMP22"/>
    <property type="match status" value="1"/>
</dbReference>
<comment type="subcellular location">
    <subcellularLocation>
        <location evidence="1">Membrane</location>
        <topology evidence="1">Multi-pass membrane protein</topology>
    </subcellularLocation>
</comment>
<reference evidence="7" key="2">
    <citation type="submission" date="2021-04" db="EMBL/GenBank/DDBJ databases">
        <authorList>
            <person name="Podell S."/>
        </authorList>
    </citation>
    <scope>NUCLEOTIDE SEQUENCE</scope>
    <source>
        <strain evidence="7">Hildebrandi</strain>
    </source>
</reference>
<reference evidence="7" key="1">
    <citation type="journal article" date="2021" name="Sci. Rep.">
        <title>Diploid genomic architecture of Nitzschia inconspicua, an elite biomass production diatom.</title>
        <authorList>
            <person name="Oliver A."/>
            <person name="Podell S."/>
            <person name="Pinowska A."/>
            <person name="Traller J.C."/>
            <person name="Smith S.R."/>
            <person name="McClure R."/>
            <person name="Beliaev A."/>
            <person name="Bohutskyi P."/>
            <person name="Hill E.A."/>
            <person name="Rabines A."/>
            <person name="Zheng H."/>
            <person name="Allen L.Z."/>
            <person name="Kuo A."/>
            <person name="Grigoriev I.V."/>
            <person name="Allen A.E."/>
            <person name="Hazlebeck D."/>
            <person name="Allen E.E."/>
        </authorList>
    </citation>
    <scope>NUCLEOTIDE SEQUENCE</scope>
    <source>
        <strain evidence="7">Hildebrandi</strain>
    </source>
</reference>
<keyword evidence="8" id="KW-1185">Reference proteome</keyword>
<dbReference type="PANTHER" id="PTHR11266">
    <property type="entry name" value="PEROXISOMAL MEMBRANE PROTEIN 2, PXMP2 MPV17"/>
    <property type="match status" value="1"/>
</dbReference>
<dbReference type="EMBL" id="JAGRRH010000017">
    <property type="protein sequence ID" value="KAG7352367.1"/>
    <property type="molecule type" value="Genomic_DNA"/>
</dbReference>
<keyword evidence="5" id="KW-0472">Membrane</keyword>
<name>A0A9K3KZ28_9STRA</name>
<organism evidence="7 8">
    <name type="scientific">Nitzschia inconspicua</name>
    <dbReference type="NCBI Taxonomy" id="303405"/>
    <lineage>
        <taxon>Eukaryota</taxon>
        <taxon>Sar</taxon>
        <taxon>Stramenopiles</taxon>
        <taxon>Ochrophyta</taxon>
        <taxon>Bacillariophyta</taxon>
        <taxon>Bacillariophyceae</taxon>
        <taxon>Bacillariophycidae</taxon>
        <taxon>Bacillariales</taxon>
        <taxon>Bacillariaceae</taxon>
        <taxon>Nitzschia</taxon>
    </lineage>
</organism>
<comment type="similarity">
    <text evidence="2 6">Belongs to the peroxisomal membrane protein PXMP2/4 family.</text>
</comment>
<protein>
    <submittedName>
        <fullName evidence="7">Mpv17 / PMP22 family protein</fullName>
    </submittedName>
</protein>
<dbReference type="GO" id="GO:0016020">
    <property type="term" value="C:membrane"/>
    <property type="evidence" value="ECO:0007669"/>
    <property type="project" value="UniProtKB-SubCell"/>
</dbReference>
<evidence type="ECO:0000313" key="8">
    <source>
        <dbReference type="Proteomes" id="UP000693970"/>
    </source>
</evidence>
<dbReference type="InterPro" id="IPR007248">
    <property type="entry name" value="Mpv17_PMP22"/>
</dbReference>
<evidence type="ECO:0000256" key="1">
    <source>
        <dbReference type="ARBA" id="ARBA00004141"/>
    </source>
</evidence>
<dbReference type="AlphaFoldDB" id="A0A9K3KZ28"/>
<keyword evidence="4" id="KW-1133">Transmembrane helix</keyword>
<evidence type="ECO:0000256" key="6">
    <source>
        <dbReference type="RuleBase" id="RU363053"/>
    </source>
</evidence>
<evidence type="ECO:0000256" key="4">
    <source>
        <dbReference type="ARBA" id="ARBA00022989"/>
    </source>
</evidence>
<gene>
    <name evidence="7" type="ORF">IV203_008415</name>
</gene>
<evidence type="ECO:0000313" key="7">
    <source>
        <dbReference type="EMBL" id="KAG7352367.1"/>
    </source>
</evidence>
<comment type="caution">
    <text evidence="7">The sequence shown here is derived from an EMBL/GenBank/DDBJ whole genome shotgun (WGS) entry which is preliminary data.</text>
</comment>
<keyword evidence="3" id="KW-0812">Transmembrane</keyword>
<sequence>MAFQSLHRGVSMKAGGGSAAIAVASITCFSTYLADRTSLELGRRTVVQTQQRFHHQFSALRQQVDRLCIKNDTSKLFSTTSNAKVEQEAVKKIEEAAAPATKASTKRSFAEFYEEHLEKNPLPTKMITGSFLWSVGDAVAQAVPPLAFGSDKPFVYDWARTGRCSFYGFFIHAPASHVHFNFLEYLTNRVGVTGLGVPVFKTVMEQFVYWSWVSNAMYHGFMGFVQGMTPTEIWKRLEDVMWDTQKAQWAFWIPVQLLNFQFVPVRHQLNVVLVTSVAWTALLSVWYPPLDEEIEGTEGKA</sequence>
<evidence type="ECO:0000256" key="5">
    <source>
        <dbReference type="ARBA" id="ARBA00023136"/>
    </source>
</evidence>
<dbReference type="PANTHER" id="PTHR11266:SF104">
    <property type="entry name" value="MPV17-LIKE PROTEIN"/>
    <property type="match status" value="1"/>
</dbReference>
<dbReference type="OrthoDB" id="430207at2759"/>
<evidence type="ECO:0000256" key="2">
    <source>
        <dbReference type="ARBA" id="ARBA00006824"/>
    </source>
</evidence>
<dbReference type="Proteomes" id="UP000693970">
    <property type="component" value="Unassembled WGS sequence"/>
</dbReference>
<accession>A0A9K3KZ28</accession>
<proteinExistence type="inferred from homology"/>
<dbReference type="GO" id="GO:0005737">
    <property type="term" value="C:cytoplasm"/>
    <property type="evidence" value="ECO:0007669"/>
    <property type="project" value="TreeGrafter"/>
</dbReference>